<feature type="domain" description="ABC transporter" evidence="5">
    <location>
        <begin position="9"/>
        <end position="247"/>
    </location>
</feature>
<keyword evidence="4 6" id="KW-0067">ATP-binding</keyword>
<proteinExistence type="predicted"/>
<dbReference type="Pfam" id="PF00005">
    <property type="entry name" value="ABC_tran"/>
    <property type="match status" value="2"/>
</dbReference>
<dbReference type="GeneID" id="86059472"/>
<evidence type="ECO:0000256" key="4">
    <source>
        <dbReference type="ARBA" id="ARBA00022840"/>
    </source>
</evidence>
<feature type="domain" description="ABC transporter" evidence="5">
    <location>
        <begin position="260"/>
        <end position="502"/>
    </location>
</feature>
<dbReference type="AlphaFoldDB" id="A0A2V3YCI6"/>
<dbReference type="CDD" id="cd03215">
    <property type="entry name" value="ABC_Carb_Monos_II"/>
    <property type="match status" value="1"/>
</dbReference>
<keyword evidence="3" id="KW-0547">Nucleotide-binding</keyword>
<keyword evidence="1" id="KW-0813">Transport</keyword>
<dbReference type="PROSITE" id="PS00211">
    <property type="entry name" value="ABC_TRANSPORTER_1"/>
    <property type="match status" value="1"/>
</dbReference>
<dbReference type="GO" id="GO:0016887">
    <property type="term" value="F:ATP hydrolysis activity"/>
    <property type="evidence" value="ECO:0007669"/>
    <property type="project" value="InterPro"/>
</dbReference>
<name>A0A2V3YCI6_9FIRM</name>
<reference evidence="6 7" key="1">
    <citation type="submission" date="2018-05" db="EMBL/GenBank/DDBJ databases">
        <title>Genomic Encyclopedia of Type Strains, Phase IV (KMG-IV): sequencing the most valuable type-strain genomes for metagenomic binning, comparative biology and taxonomic classification.</title>
        <authorList>
            <person name="Goeker M."/>
        </authorList>
    </citation>
    <scope>NUCLEOTIDE SEQUENCE [LARGE SCALE GENOMIC DNA]</scope>
    <source>
        <strain evidence="6 7">DSM 24995</strain>
    </source>
</reference>
<evidence type="ECO:0000259" key="5">
    <source>
        <dbReference type="PROSITE" id="PS50893"/>
    </source>
</evidence>
<comment type="caution">
    <text evidence="6">The sequence shown here is derived from an EMBL/GenBank/DDBJ whole genome shotgun (WGS) entry which is preliminary data.</text>
</comment>
<dbReference type="InterPro" id="IPR003593">
    <property type="entry name" value="AAA+_ATPase"/>
</dbReference>
<evidence type="ECO:0000313" key="6">
    <source>
        <dbReference type="EMBL" id="PXX56812.1"/>
    </source>
</evidence>
<dbReference type="InterPro" id="IPR050107">
    <property type="entry name" value="ABC_carbohydrate_import_ATPase"/>
</dbReference>
<organism evidence="6 7">
    <name type="scientific">Hungatella effluvii</name>
    <dbReference type="NCBI Taxonomy" id="1096246"/>
    <lineage>
        <taxon>Bacteria</taxon>
        <taxon>Bacillati</taxon>
        <taxon>Bacillota</taxon>
        <taxon>Clostridia</taxon>
        <taxon>Lachnospirales</taxon>
        <taxon>Lachnospiraceae</taxon>
        <taxon>Hungatella</taxon>
    </lineage>
</organism>
<evidence type="ECO:0000256" key="2">
    <source>
        <dbReference type="ARBA" id="ARBA00022737"/>
    </source>
</evidence>
<dbReference type="EMBL" id="QJKD01000001">
    <property type="protein sequence ID" value="PXX56812.1"/>
    <property type="molecule type" value="Genomic_DNA"/>
</dbReference>
<dbReference type="PROSITE" id="PS50893">
    <property type="entry name" value="ABC_TRANSPORTER_2"/>
    <property type="match status" value="2"/>
</dbReference>
<dbReference type="InterPro" id="IPR027417">
    <property type="entry name" value="P-loop_NTPase"/>
</dbReference>
<dbReference type="GO" id="GO:0005524">
    <property type="term" value="F:ATP binding"/>
    <property type="evidence" value="ECO:0007669"/>
    <property type="project" value="UniProtKB-KW"/>
</dbReference>
<dbReference type="SMART" id="SM00382">
    <property type="entry name" value="AAA"/>
    <property type="match status" value="2"/>
</dbReference>
<gene>
    <name evidence="6" type="ORF">DFR60_101116</name>
</gene>
<dbReference type="InterPro" id="IPR017871">
    <property type="entry name" value="ABC_transporter-like_CS"/>
</dbReference>
<sequence length="502" mass="55734">MHEKGEVLVEVKDMCKNFGVTVALNHVDITIRRGEIRGLIGENGSGKSTVSSIIAGIQPATSGEMFYKGKPWKPSTSLEAVKQGIGMIVQEAGTIENITVAENIFLGNYEAFKNGVFMNKAKMNAEAAKALEKIGVTTINPALPTRVYDMQDRKLIEIAGTMYNNPDLFVVDETTTALSQSGRTILYNLMHRAANENRAVVFISHDLEELMEHCDTLTILRDGVIIDNMEKKDFDSNDIKHKMVGREIKGNYYRVDKDEYSSEVVLKADCITTMNALLCFDLELHQGEILGIGGLSECGMHELGKALYGLEEVVDGQVVLTKTGTVVKNAQTAFKNKMGYVSKNRDTESLELNASIAANIQSTGLDKNRLFGPFLSFRKERRYAKLQVDSLAIKCVNMLQPVKALSGGNKQKVVFGKWIADDADILILDCPTRGVDIGVKAAMYQLIYQMKQKGKSIIMISEEMPELIGMSDRLLVIRDGKVNGEFYRKDGYDQHKLIECMI</sequence>
<dbReference type="Proteomes" id="UP000248057">
    <property type="component" value="Unassembled WGS sequence"/>
</dbReference>
<dbReference type="RefSeq" id="WP_110321145.1">
    <property type="nucleotide sequence ID" value="NZ_QJKD01000001.1"/>
</dbReference>
<dbReference type="CDD" id="cd03216">
    <property type="entry name" value="ABC_Carb_Monos_I"/>
    <property type="match status" value="1"/>
</dbReference>
<dbReference type="Gene3D" id="3.40.50.300">
    <property type="entry name" value="P-loop containing nucleotide triphosphate hydrolases"/>
    <property type="match status" value="2"/>
</dbReference>
<dbReference type="PANTHER" id="PTHR43790">
    <property type="entry name" value="CARBOHYDRATE TRANSPORT ATP-BINDING PROTEIN MG119-RELATED"/>
    <property type="match status" value="1"/>
</dbReference>
<keyword evidence="7" id="KW-1185">Reference proteome</keyword>
<keyword evidence="2" id="KW-0677">Repeat</keyword>
<protein>
    <submittedName>
        <fullName evidence="6">Monosaccharide ABC transporter ATP-binding protein (CUT2 family)</fullName>
    </submittedName>
</protein>
<dbReference type="InterPro" id="IPR003439">
    <property type="entry name" value="ABC_transporter-like_ATP-bd"/>
</dbReference>
<evidence type="ECO:0000256" key="3">
    <source>
        <dbReference type="ARBA" id="ARBA00022741"/>
    </source>
</evidence>
<evidence type="ECO:0000256" key="1">
    <source>
        <dbReference type="ARBA" id="ARBA00022448"/>
    </source>
</evidence>
<dbReference type="SUPFAM" id="SSF52540">
    <property type="entry name" value="P-loop containing nucleoside triphosphate hydrolases"/>
    <property type="match status" value="2"/>
</dbReference>
<evidence type="ECO:0000313" key="7">
    <source>
        <dbReference type="Proteomes" id="UP000248057"/>
    </source>
</evidence>
<dbReference type="PANTHER" id="PTHR43790:SF9">
    <property type="entry name" value="GALACTOFURANOSE TRANSPORTER ATP-BINDING PROTEIN YTFR"/>
    <property type="match status" value="1"/>
</dbReference>
<accession>A0A2V3YCI6</accession>